<accession>H5XIT4</accession>
<evidence type="ECO:0000256" key="1">
    <source>
        <dbReference type="SAM" id="SignalP"/>
    </source>
</evidence>
<evidence type="ECO:0000259" key="2">
    <source>
        <dbReference type="Pfam" id="PF14530"/>
    </source>
</evidence>
<dbReference type="PROSITE" id="PS51257">
    <property type="entry name" value="PROKAR_LIPOPROTEIN"/>
    <property type="match status" value="1"/>
</dbReference>
<dbReference type="Proteomes" id="UP000002791">
    <property type="component" value="Chromosome"/>
</dbReference>
<proteinExistence type="predicted"/>
<dbReference type="SUPFAM" id="SSF47240">
    <property type="entry name" value="Ferritin-like"/>
    <property type="match status" value="1"/>
</dbReference>
<keyword evidence="1" id="KW-0732">Signal</keyword>
<dbReference type="CDD" id="cd00657">
    <property type="entry name" value="Ferritin_like"/>
    <property type="match status" value="1"/>
</dbReference>
<feature type="chain" id="PRO_5003600934" description="DUF4439 domain-containing protein" evidence="1">
    <location>
        <begin position="29"/>
        <end position="321"/>
    </location>
</feature>
<dbReference type="HOGENOM" id="CLU_860216_0_0_11"/>
<dbReference type="InterPro" id="IPR012347">
    <property type="entry name" value="Ferritin-like"/>
</dbReference>
<dbReference type="InterPro" id="IPR009078">
    <property type="entry name" value="Ferritin-like_SF"/>
</dbReference>
<organism evidence="3 4">
    <name type="scientific">Saccharomonospora cyanea NA-134</name>
    <dbReference type="NCBI Taxonomy" id="882082"/>
    <lineage>
        <taxon>Bacteria</taxon>
        <taxon>Bacillati</taxon>
        <taxon>Actinomycetota</taxon>
        <taxon>Actinomycetes</taxon>
        <taxon>Pseudonocardiales</taxon>
        <taxon>Pseudonocardiaceae</taxon>
        <taxon>Saccharomonospora</taxon>
    </lineage>
</organism>
<dbReference type="Pfam" id="PF14530">
    <property type="entry name" value="DUF4439"/>
    <property type="match status" value="1"/>
</dbReference>
<gene>
    <name evidence="3" type="ORF">SaccyDRAFT_1810</name>
</gene>
<keyword evidence="4" id="KW-1185">Reference proteome</keyword>
<dbReference type="STRING" id="882082.SaccyDRAFT_1810"/>
<dbReference type="EMBL" id="CM001440">
    <property type="protein sequence ID" value="EHR60708.1"/>
    <property type="molecule type" value="Genomic_DNA"/>
</dbReference>
<dbReference type="eggNOG" id="ENOG50334B4">
    <property type="taxonomic scope" value="Bacteria"/>
</dbReference>
<evidence type="ECO:0000313" key="3">
    <source>
        <dbReference type="EMBL" id="EHR60708.1"/>
    </source>
</evidence>
<reference evidence="3 4" key="1">
    <citation type="submission" date="2011-11" db="EMBL/GenBank/DDBJ databases">
        <title>The Noncontiguous Finished sequence of Saccharomonospora cyanea NA-134.</title>
        <authorList>
            <consortium name="US DOE Joint Genome Institute"/>
            <person name="Lucas S."/>
            <person name="Han J."/>
            <person name="Lapidus A."/>
            <person name="Cheng J.-F."/>
            <person name="Goodwin L."/>
            <person name="Pitluck S."/>
            <person name="Peters L."/>
            <person name="Ovchinnikova G."/>
            <person name="Lu M."/>
            <person name="Detter J.C."/>
            <person name="Han C."/>
            <person name="Tapia R."/>
            <person name="Land M."/>
            <person name="Hauser L."/>
            <person name="Kyrpides N."/>
            <person name="Ivanova N."/>
            <person name="Pagani I."/>
            <person name="Brambilla E.-M."/>
            <person name="Klenk H.-P."/>
            <person name="Woyke T."/>
        </authorList>
    </citation>
    <scope>NUCLEOTIDE SEQUENCE [LARGE SCALE GENOMIC DNA]</scope>
    <source>
        <strain evidence="3 4">NA-134</strain>
    </source>
</reference>
<feature type="signal peptide" evidence="1">
    <location>
        <begin position="1"/>
        <end position="28"/>
    </location>
</feature>
<evidence type="ECO:0000313" key="4">
    <source>
        <dbReference type="Proteomes" id="UP000002791"/>
    </source>
</evidence>
<dbReference type="Gene3D" id="1.20.1260.10">
    <property type="match status" value="1"/>
</dbReference>
<feature type="domain" description="DUF4439" evidence="2">
    <location>
        <begin position="181"/>
        <end position="317"/>
    </location>
</feature>
<name>H5XIT4_9PSEU</name>
<dbReference type="InterPro" id="IPR006311">
    <property type="entry name" value="TAT_signal"/>
</dbReference>
<dbReference type="PROSITE" id="PS51318">
    <property type="entry name" value="TAT"/>
    <property type="match status" value="1"/>
</dbReference>
<dbReference type="OrthoDB" id="5192349at2"/>
<dbReference type="InterPro" id="IPR029447">
    <property type="entry name" value="DUF4439"/>
</dbReference>
<protein>
    <recommendedName>
        <fullName evidence="2">DUF4439 domain-containing protein</fullName>
    </recommendedName>
</protein>
<dbReference type="RefSeq" id="WP_005455517.1">
    <property type="nucleotide sequence ID" value="NZ_CM001440.1"/>
</dbReference>
<sequence>MTSRSGRAAFGRRTFLRAAALTALTVPAASGLAACTSGYEDTPDPLRRLWLQAAGHAKAAEKLAAESVDFADVARQVAAVRTAHAEALRAEVERLNRPVPEGEKPPTFDTDAHERFWPWLAEGKDDALRLVPDLPRHRAGLVGAVAAGCAAAMELGQAPQATEPALDLASVTRLEDDTAEAVQTALETEHAAVWVYGLVRAFLDDDYEAGVTRGERAHLDRRDSCERLLSAAGRAPRPAEPAYTLAEPVTDGGSAARAVATAESDAATAWHGVLERTDDRTVRELAVHCLIGAATRGVHWRGEAGIEPVVPRLPGREPAAH</sequence>
<dbReference type="AlphaFoldDB" id="H5XIT4"/>